<dbReference type="eggNOG" id="ENOG502RZNG">
    <property type="taxonomic scope" value="Eukaryota"/>
</dbReference>
<feature type="compositionally biased region" description="Low complexity" evidence="1">
    <location>
        <begin position="157"/>
        <end position="169"/>
    </location>
</feature>
<gene>
    <name evidence="3" type="ORF">SMAC_04931</name>
</gene>
<feature type="region of interest" description="Disordered" evidence="1">
    <location>
        <begin position="142"/>
        <end position="216"/>
    </location>
</feature>
<dbReference type="InterPro" id="IPR025676">
    <property type="entry name" value="Clr5_dom"/>
</dbReference>
<accession>F7VM10</accession>
<feature type="region of interest" description="Disordered" evidence="1">
    <location>
        <begin position="551"/>
        <end position="573"/>
    </location>
</feature>
<proteinExistence type="predicted"/>
<dbReference type="Pfam" id="PF14420">
    <property type="entry name" value="Clr5"/>
    <property type="match status" value="1"/>
</dbReference>
<dbReference type="OrthoDB" id="5308957at2759"/>
<name>F7VM10_SORMK</name>
<dbReference type="AlphaFoldDB" id="F7VM10"/>
<dbReference type="STRING" id="771870.F7VM10"/>
<sequence length="573" mass="64125">MEGVRHAQQQHPPGWAGGDEWEEHRGRIQELYQGQNLSLKEVMRIMEERHEFRATQRMYKTRIKAWGLDKNFKESEVVELFRLRREREKLGKPTTYRIRGREIDWDRVNSYVKRKGLDIARLLEADRSHSPTVAREITCRTPSPMSEHHQNYHHEPSASTPSLSSSAGSDHYTHNAPPFTRPMTASSTSIVAGIDPQTNSSTPYPGYTQPYSPAQPLRPPPVNLGHHSTTLPSLGHSVTIHSFQKFLTRIHETLLYEDNDKTWGTTQYWLGYSHALEWLMTIRYKAAFYRDILVQLSSDSGSPSTSMAARDTVRRFRTINRSFAMLEPVVQSVIGAKFYYFINFIHTFGLCTEVAQLPVAYPLVSIARVLLEETHNTCSAPHPPPILPGGFCDGHPGPGEIGGAYDRRRPSFSCNGVVNGGGVQLSGSRATAAAEQQEGFVSAAGHDADYYLLSHPPNVNVNNSSSGSSSSSQLSHHHHHHHSDASASASASAPASASRRLMLDSTTQDFKESAERFLKTVLEQTIRDLGVSQFLQESSRLTQQTIITCHHRNKKKNNNIDIPKSSSKKPQST</sequence>
<feature type="region of interest" description="Disordered" evidence="1">
    <location>
        <begin position="454"/>
        <end position="500"/>
    </location>
</feature>
<feature type="region of interest" description="Disordered" evidence="1">
    <location>
        <begin position="1"/>
        <end position="20"/>
    </location>
</feature>
<dbReference type="HOGENOM" id="CLU_021370_0_0_1"/>
<dbReference type="EMBL" id="CABT02000001">
    <property type="protein sequence ID" value="CCC06538.1"/>
    <property type="molecule type" value="Genomic_DNA"/>
</dbReference>
<dbReference type="PANTHER" id="PTHR38788">
    <property type="entry name" value="CLR5 DOMAIN-CONTAINING PROTEIN"/>
    <property type="match status" value="1"/>
</dbReference>
<feature type="compositionally biased region" description="Basic and acidic residues" evidence="1">
    <location>
        <begin position="146"/>
        <end position="156"/>
    </location>
</feature>
<comment type="caution">
    <text evidence="3">The sequence shown here is derived from an EMBL/GenBank/DDBJ whole genome shotgun (WGS) entry which is preliminary data.</text>
</comment>
<feature type="compositionally biased region" description="Low complexity" evidence="1">
    <location>
        <begin position="485"/>
        <end position="498"/>
    </location>
</feature>
<reference evidence="3 4" key="1">
    <citation type="journal article" date="2010" name="PLoS Genet.">
        <title>De novo assembly of a 40 Mb eukaryotic genome from short sequence reads: Sordaria macrospora, a model organism for fungal morphogenesis.</title>
        <authorList>
            <person name="Nowrousian M."/>
            <person name="Stajich J."/>
            <person name="Chu M."/>
            <person name="Engh I."/>
            <person name="Espagne E."/>
            <person name="Halliday K."/>
            <person name="Kamerewerd J."/>
            <person name="Kempken F."/>
            <person name="Knab B."/>
            <person name="Kuo H.C."/>
            <person name="Osiewacz H.D."/>
            <person name="Poeggeler S."/>
            <person name="Read N."/>
            <person name="Seiler S."/>
            <person name="Smith K."/>
            <person name="Zickler D."/>
            <person name="Kueck U."/>
            <person name="Freitag M."/>
        </authorList>
    </citation>
    <scope>NUCLEOTIDE SEQUENCE [LARGE SCALE GENOMIC DNA]</scope>
    <source>
        <strain evidence="4">ATCC MYA-333 / DSM 997 / K(L3346) / K-hell</strain>
        <tissue evidence="3">Mycelium</tissue>
    </source>
</reference>
<feature type="domain" description="Clr5" evidence="2">
    <location>
        <begin position="19"/>
        <end position="70"/>
    </location>
</feature>
<dbReference type="VEuPathDB" id="FungiDB:SMAC_04931"/>
<organism evidence="3 4">
    <name type="scientific">Sordaria macrospora (strain ATCC MYA-333 / DSM 997 / K(L3346) / K-hell)</name>
    <dbReference type="NCBI Taxonomy" id="771870"/>
    <lineage>
        <taxon>Eukaryota</taxon>
        <taxon>Fungi</taxon>
        <taxon>Dikarya</taxon>
        <taxon>Ascomycota</taxon>
        <taxon>Pezizomycotina</taxon>
        <taxon>Sordariomycetes</taxon>
        <taxon>Sordariomycetidae</taxon>
        <taxon>Sordariales</taxon>
        <taxon>Sordariaceae</taxon>
        <taxon>Sordaria</taxon>
    </lineage>
</organism>
<protein>
    <submittedName>
        <fullName evidence="3">WGS project CABT00000000 data, contig 2.1</fullName>
    </submittedName>
</protein>
<evidence type="ECO:0000256" key="1">
    <source>
        <dbReference type="SAM" id="MobiDB-lite"/>
    </source>
</evidence>
<evidence type="ECO:0000259" key="2">
    <source>
        <dbReference type="Pfam" id="PF14420"/>
    </source>
</evidence>
<keyword evidence="4" id="KW-1185">Reference proteome</keyword>
<dbReference type="InParanoid" id="F7VM10"/>
<feature type="compositionally biased region" description="Polar residues" evidence="1">
    <location>
        <begin position="183"/>
        <end position="203"/>
    </location>
</feature>
<evidence type="ECO:0000313" key="4">
    <source>
        <dbReference type="Proteomes" id="UP000001881"/>
    </source>
</evidence>
<feature type="compositionally biased region" description="Low complexity" evidence="1">
    <location>
        <begin position="464"/>
        <end position="474"/>
    </location>
</feature>
<dbReference type="Proteomes" id="UP000001881">
    <property type="component" value="Unassembled WGS sequence"/>
</dbReference>
<dbReference type="PANTHER" id="PTHR38788:SF3">
    <property type="entry name" value="CLR5 DOMAIN-CONTAINING PROTEIN"/>
    <property type="match status" value="1"/>
</dbReference>
<dbReference type="OMA" id="LMTIRYK"/>
<evidence type="ECO:0000313" key="3">
    <source>
        <dbReference type="EMBL" id="CCC06538.1"/>
    </source>
</evidence>
<feature type="compositionally biased region" description="Low complexity" evidence="1">
    <location>
        <begin position="559"/>
        <end position="573"/>
    </location>
</feature>